<dbReference type="PANTHER" id="PTHR12203:SF35">
    <property type="entry name" value="PROTEIN O-GLUCOSYLTRANSFERASE 1"/>
    <property type="match status" value="1"/>
</dbReference>
<sequence>MLLLLAPYGWYGPPTVHAALTRYIGNITYPLDEQLSYCDSLGPELYEGVTADLALWNASGISAEALALATAKYTTSGGQKDSSFTLSCPVRAHFMEWAARRHPQRIDVKSGPRVTLSKHAAYKYLLHLDGQALSSRLEQLLPLRSLILKEDSGYKTFYYHLVRPYEHYIPVWKQGGGPEDVMDAVEWAEGHDEEAQRMAAAAQAVAVKYLSKRARSCYWLRLFQAYAALQRFTPSRERRPYAVTLEEYLETVGRSFERGKQLHKIEN</sequence>
<evidence type="ECO:0000313" key="4">
    <source>
        <dbReference type="EMBL" id="PNH12007.1"/>
    </source>
</evidence>
<feature type="domain" description="Glycosyl transferase CAP10" evidence="3">
    <location>
        <begin position="14"/>
        <end position="233"/>
    </location>
</feature>
<dbReference type="InterPro" id="IPR051091">
    <property type="entry name" value="O-Glucosyltr/Glycosyltrsf_90"/>
</dbReference>
<dbReference type="AlphaFoldDB" id="A0A2J8AHM8"/>
<comment type="similarity">
    <text evidence="1">Belongs to the glycosyltransferase 90 family.</text>
</comment>
<comment type="caution">
    <text evidence="4">The sequence shown here is derived from an EMBL/GenBank/DDBJ whole genome shotgun (WGS) entry which is preliminary data.</text>
</comment>
<dbReference type="GO" id="GO:0016740">
    <property type="term" value="F:transferase activity"/>
    <property type="evidence" value="ECO:0007669"/>
    <property type="project" value="UniProtKB-KW"/>
</dbReference>
<dbReference type="PANTHER" id="PTHR12203">
    <property type="entry name" value="KDEL LYS-ASP-GLU-LEU CONTAINING - RELATED"/>
    <property type="match status" value="1"/>
</dbReference>
<dbReference type="InterPro" id="IPR006598">
    <property type="entry name" value="CAP10"/>
</dbReference>
<evidence type="ECO:0000259" key="3">
    <source>
        <dbReference type="SMART" id="SM00672"/>
    </source>
</evidence>
<dbReference type="Proteomes" id="UP000236333">
    <property type="component" value="Unassembled WGS sequence"/>
</dbReference>
<name>A0A2J8AHM8_9CHLO</name>
<proteinExistence type="inferred from homology"/>
<keyword evidence="2" id="KW-0808">Transferase</keyword>
<accession>A0A2J8AHM8</accession>
<evidence type="ECO:0000313" key="5">
    <source>
        <dbReference type="Proteomes" id="UP000236333"/>
    </source>
</evidence>
<evidence type="ECO:0000256" key="1">
    <source>
        <dbReference type="ARBA" id="ARBA00010118"/>
    </source>
</evidence>
<dbReference type="EMBL" id="PGGS01000017">
    <property type="protein sequence ID" value="PNH12007.1"/>
    <property type="molecule type" value="Genomic_DNA"/>
</dbReference>
<protein>
    <submittedName>
        <fullName evidence="4">KDEL motif-containing protein 1</fullName>
    </submittedName>
</protein>
<keyword evidence="5" id="KW-1185">Reference proteome</keyword>
<gene>
    <name evidence="4" type="ORF">TSOC_001100</name>
</gene>
<organism evidence="4 5">
    <name type="scientific">Tetrabaena socialis</name>
    <dbReference type="NCBI Taxonomy" id="47790"/>
    <lineage>
        <taxon>Eukaryota</taxon>
        <taxon>Viridiplantae</taxon>
        <taxon>Chlorophyta</taxon>
        <taxon>core chlorophytes</taxon>
        <taxon>Chlorophyceae</taxon>
        <taxon>CS clade</taxon>
        <taxon>Chlamydomonadales</taxon>
        <taxon>Tetrabaenaceae</taxon>
        <taxon>Tetrabaena</taxon>
    </lineage>
</organism>
<dbReference type="SMART" id="SM00672">
    <property type="entry name" value="CAP10"/>
    <property type="match status" value="1"/>
</dbReference>
<dbReference type="OrthoDB" id="202415at2759"/>
<dbReference type="Pfam" id="PF05686">
    <property type="entry name" value="Glyco_transf_90"/>
    <property type="match status" value="1"/>
</dbReference>
<reference evidence="4 5" key="1">
    <citation type="journal article" date="2017" name="Mol. Biol. Evol.">
        <title>The 4-celled Tetrabaena socialis nuclear genome reveals the essential components for genetic control of cell number at the origin of multicellularity in the volvocine lineage.</title>
        <authorList>
            <person name="Featherston J."/>
            <person name="Arakaki Y."/>
            <person name="Hanschen E.R."/>
            <person name="Ferris P.J."/>
            <person name="Michod R.E."/>
            <person name="Olson B.J.S.C."/>
            <person name="Nozaki H."/>
            <person name="Durand P.M."/>
        </authorList>
    </citation>
    <scope>NUCLEOTIDE SEQUENCE [LARGE SCALE GENOMIC DNA]</scope>
    <source>
        <strain evidence="4 5">NIES-571</strain>
    </source>
</reference>
<evidence type="ECO:0000256" key="2">
    <source>
        <dbReference type="ARBA" id="ARBA00022679"/>
    </source>
</evidence>